<accession>A0ABR4C5G8</accession>
<name>A0ABR4C5G8_9HELO</name>
<evidence type="ECO:0000313" key="2">
    <source>
        <dbReference type="Proteomes" id="UP001595075"/>
    </source>
</evidence>
<organism evidence="1 2">
    <name type="scientific">Oculimacula yallundae</name>
    <dbReference type="NCBI Taxonomy" id="86028"/>
    <lineage>
        <taxon>Eukaryota</taxon>
        <taxon>Fungi</taxon>
        <taxon>Dikarya</taxon>
        <taxon>Ascomycota</taxon>
        <taxon>Pezizomycotina</taxon>
        <taxon>Leotiomycetes</taxon>
        <taxon>Helotiales</taxon>
        <taxon>Ploettnerulaceae</taxon>
        <taxon>Oculimacula</taxon>
    </lineage>
</organism>
<proteinExistence type="predicted"/>
<evidence type="ECO:0000313" key="1">
    <source>
        <dbReference type="EMBL" id="KAL2065159.1"/>
    </source>
</evidence>
<comment type="caution">
    <text evidence="1">The sequence shown here is derived from an EMBL/GenBank/DDBJ whole genome shotgun (WGS) entry which is preliminary data.</text>
</comment>
<protein>
    <recommendedName>
        <fullName evidence="3">ABM domain-containing protein</fullName>
    </recommendedName>
</protein>
<dbReference type="InterPro" id="IPR011008">
    <property type="entry name" value="Dimeric_a/b-barrel"/>
</dbReference>
<dbReference type="Gene3D" id="3.30.70.100">
    <property type="match status" value="2"/>
</dbReference>
<dbReference type="Proteomes" id="UP001595075">
    <property type="component" value="Unassembled WGS sequence"/>
</dbReference>
<dbReference type="EMBL" id="JAZHXI010000013">
    <property type="protein sequence ID" value="KAL2065159.1"/>
    <property type="molecule type" value="Genomic_DNA"/>
</dbReference>
<gene>
    <name evidence="1" type="ORF">VTL71DRAFT_4300</name>
</gene>
<reference evidence="1 2" key="1">
    <citation type="journal article" date="2024" name="Commun. Biol.">
        <title>Comparative genomic analysis of thermophilic fungi reveals convergent evolutionary adaptations and gene losses.</title>
        <authorList>
            <person name="Steindorff A.S."/>
            <person name="Aguilar-Pontes M.V."/>
            <person name="Robinson A.J."/>
            <person name="Andreopoulos B."/>
            <person name="LaButti K."/>
            <person name="Kuo A."/>
            <person name="Mondo S."/>
            <person name="Riley R."/>
            <person name="Otillar R."/>
            <person name="Haridas S."/>
            <person name="Lipzen A."/>
            <person name="Grimwood J."/>
            <person name="Schmutz J."/>
            <person name="Clum A."/>
            <person name="Reid I.D."/>
            <person name="Moisan M.C."/>
            <person name="Butler G."/>
            <person name="Nguyen T.T.M."/>
            <person name="Dewar K."/>
            <person name="Conant G."/>
            <person name="Drula E."/>
            <person name="Henrissat B."/>
            <person name="Hansel C."/>
            <person name="Singer S."/>
            <person name="Hutchinson M.I."/>
            <person name="de Vries R.P."/>
            <person name="Natvig D.O."/>
            <person name="Powell A.J."/>
            <person name="Tsang A."/>
            <person name="Grigoriev I.V."/>
        </authorList>
    </citation>
    <scope>NUCLEOTIDE SEQUENCE [LARGE SCALE GENOMIC DNA]</scope>
    <source>
        <strain evidence="1 2">CBS 494.80</strain>
    </source>
</reference>
<dbReference type="SUPFAM" id="SSF54909">
    <property type="entry name" value="Dimeric alpha+beta barrel"/>
    <property type="match status" value="1"/>
</dbReference>
<evidence type="ECO:0008006" key="3">
    <source>
        <dbReference type="Google" id="ProtNLM"/>
    </source>
</evidence>
<keyword evidence="2" id="KW-1185">Reference proteome</keyword>
<sequence length="241" mass="26865">MATPVTEIAYITLKPGIDISGSSDAAKAWKESLAIISKQEGYQRSSYGLTLESPDLLLWFIDWDSRTSHINFTTSPAYTPFTAHLSTLLTSAHFHHILFPSPPSILISAPIIEFATFLNTTPSFPSQVEKFIAAVGTPKECYGGAFGESVEMDVKRHEGDGEKGRVTVLVIGWESREAHFRFRETEVFKESIELLGEGNDGVEMVSWFALFFYYSFLVRSLRLGWVQKRAGGEFGRSFGFG</sequence>